<evidence type="ECO:0000313" key="2">
    <source>
        <dbReference type="EMBL" id="TFB14624.1"/>
    </source>
</evidence>
<keyword evidence="3" id="KW-1185">Reference proteome</keyword>
<sequence>MLEAKCMIIKPLSIQPYQLMVESLLLRLPTHHSKHNFIVNAVGKERAGYYGEKKLMYPISKIDFSHDLLFQLRLPLNGAYFQMDSLVLTPRFLLIMEAKNYSDDVAFDSDFYRVVQKRGDEVRVYDDPVLQVEEQRYLLQVWMEMFNYPDIPIETLVVMTNPSFRPSGDSRYKEKIIPVNRLSSRLREISSQYSRQIISRKEISRLGHAFLDAHEPYVTYPDRRFGIVEHEWNKGVFCMECGRLGMRMMRMRWECNRCGSRSGDAHINAIKDRYLLVGPTLTNAEFREMTGVKSVYTASRMLGRENYNKYGKNKGRKHRLEYSYEKDFGYLEYLVKLYQDRQIKFKNKQINF</sequence>
<dbReference type="Pfam" id="PF08378">
    <property type="entry name" value="NERD"/>
    <property type="match status" value="1"/>
</dbReference>
<gene>
    <name evidence="2" type="ORF">E3U55_13425</name>
</gene>
<evidence type="ECO:0000313" key="3">
    <source>
        <dbReference type="Proteomes" id="UP000297975"/>
    </source>
</evidence>
<evidence type="ECO:0000259" key="1">
    <source>
        <dbReference type="PROSITE" id="PS50965"/>
    </source>
</evidence>
<comment type="caution">
    <text evidence="2">The sequence shown here is derived from an EMBL/GenBank/DDBJ whole genome shotgun (WGS) entry which is preliminary data.</text>
</comment>
<dbReference type="AlphaFoldDB" id="A0A4Y8IGT5"/>
<feature type="domain" description="NERD" evidence="1">
    <location>
        <begin position="47"/>
        <end position="162"/>
    </location>
</feature>
<dbReference type="InterPro" id="IPR011528">
    <property type="entry name" value="NERD"/>
</dbReference>
<protein>
    <submittedName>
        <fullName evidence="2">NERD domain-containing protein</fullName>
    </submittedName>
</protein>
<accession>A0A4Y8IGT5</accession>
<dbReference type="Proteomes" id="UP000297975">
    <property type="component" value="Unassembled WGS sequence"/>
</dbReference>
<dbReference type="EMBL" id="SOPW01000016">
    <property type="protein sequence ID" value="TFB14624.1"/>
    <property type="molecule type" value="Genomic_DNA"/>
</dbReference>
<name>A0A4Y8IGT5_9BACI</name>
<reference evidence="2 3" key="1">
    <citation type="submission" date="2019-03" db="EMBL/GenBank/DDBJ databases">
        <authorList>
            <person name="He R.-H."/>
        </authorList>
    </citation>
    <scope>NUCLEOTIDE SEQUENCE [LARGE SCALE GENOMIC DNA]</scope>
    <source>
        <strain evidence="3">SH 714</strain>
    </source>
</reference>
<organism evidence="2 3">
    <name type="scientific">Filobacillus milosensis</name>
    <dbReference type="NCBI Taxonomy" id="94137"/>
    <lineage>
        <taxon>Bacteria</taxon>
        <taxon>Bacillati</taxon>
        <taxon>Bacillota</taxon>
        <taxon>Bacilli</taxon>
        <taxon>Bacillales</taxon>
        <taxon>Bacillaceae</taxon>
        <taxon>Filobacillus</taxon>
    </lineage>
</organism>
<proteinExistence type="predicted"/>
<dbReference type="PROSITE" id="PS50965">
    <property type="entry name" value="NERD"/>
    <property type="match status" value="1"/>
</dbReference>
<dbReference type="OrthoDB" id="569879at2"/>